<keyword evidence="2" id="KW-0234">DNA repair</keyword>
<dbReference type="SUPFAM" id="SSF100939">
    <property type="entry name" value="SPOC domain-like"/>
    <property type="match status" value="1"/>
</dbReference>
<dbReference type="GO" id="GO:0006310">
    <property type="term" value="P:DNA recombination"/>
    <property type="evidence" value="ECO:0007669"/>
    <property type="project" value="UniProtKB-KW"/>
</dbReference>
<evidence type="ECO:0000313" key="6">
    <source>
        <dbReference type="Proteomes" id="UP000320184"/>
    </source>
</evidence>
<comment type="caution">
    <text evidence="5">The sequence shown here is derived from an EMBL/GenBank/DDBJ whole genome shotgun (WGS) entry which is preliminary data.</text>
</comment>
<protein>
    <recommendedName>
        <fullName evidence="2">Non-homologous end joining protein Ku</fullName>
    </recommendedName>
</protein>
<dbReference type="PANTHER" id="PTHR41251:SF1">
    <property type="entry name" value="NON-HOMOLOGOUS END JOINING PROTEIN KU"/>
    <property type="match status" value="1"/>
</dbReference>
<comment type="function">
    <text evidence="2">With LigD forms a non-homologous end joining (NHEJ) DNA repair enzyme, which repairs dsDNA breaks with reduced fidelity. Binds linear dsDNA with 5'- and 3'- overhangs but not closed circular dsDNA nor ssDNA. Recruits and stimulates the ligase activity of LigD.</text>
</comment>
<feature type="region of interest" description="Disordered" evidence="3">
    <location>
        <begin position="260"/>
        <end position="302"/>
    </location>
</feature>
<keyword evidence="2" id="KW-0227">DNA damage</keyword>
<dbReference type="EMBL" id="VBOT01000063">
    <property type="protein sequence ID" value="TMQ51636.1"/>
    <property type="molecule type" value="Genomic_DNA"/>
</dbReference>
<feature type="domain" description="Ku" evidence="4">
    <location>
        <begin position="56"/>
        <end position="184"/>
    </location>
</feature>
<evidence type="ECO:0000256" key="1">
    <source>
        <dbReference type="ARBA" id="ARBA00023125"/>
    </source>
</evidence>
<dbReference type="GO" id="GO:0006303">
    <property type="term" value="P:double-strand break repair via nonhomologous end joining"/>
    <property type="evidence" value="ECO:0007669"/>
    <property type="project" value="UniProtKB-UniRule"/>
</dbReference>
<proteinExistence type="inferred from homology"/>
<dbReference type="Gene3D" id="2.40.290.10">
    <property type="match status" value="1"/>
</dbReference>
<dbReference type="GO" id="GO:0003690">
    <property type="term" value="F:double-stranded DNA binding"/>
    <property type="evidence" value="ECO:0007669"/>
    <property type="project" value="UniProtKB-UniRule"/>
</dbReference>
<dbReference type="NCBIfam" id="TIGR02772">
    <property type="entry name" value="Ku_bact"/>
    <property type="match status" value="1"/>
</dbReference>
<dbReference type="HAMAP" id="MF_01875">
    <property type="entry name" value="Prokaryotic_Ku"/>
    <property type="match status" value="1"/>
</dbReference>
<feature type="compositionally biased region" description="Low complexity" evidence="3">
    <location>
        <begin position="260"/>
        <end position="271"/>
    </location>
</feature>
<dbReference type="Pfam" id="PF02735">
    <property type="entry name" value="Ku"/>
    <property type="match status" value="1"/>
</dbReference>
<reference evidence="5 6" key="1">
    <citation type="journal article" date="2019" name="Nat. Microbiol.">
        <title>Mediterranean grassland soil C-N compound turnover is dependent on rainfall and depth, and is mediated by genomically divergent microorganisms.</title>
        <authorList>
            <person name="Diamond S."/>
            <person name="Andeer P.F."/>
            <person name="Li Z."/>
            <person name="Crits-Christoph A."/>
            <person name="Burstein D."/>
            <person name="Anantharaman K."/>
            <person name="Lane K.R."/>
            <person name="Thomas B.C."/>
            <person name="Pan C."/>
            <person name="Northen T.R."/>
            <person name="Banfield J.F."/>
        </authorList>
    </citation>
    <scope>NUCLEOTIDE SEQUENCE [LARGE SCALE GENOMIC DNA]</scope>
    <source>
        <strain evidence="5">WS_3</strain>
    </source>
</reference>
<evidence type="ECO:0000259" key="4">
    <source>
        <dbReference type="SMART" id="SM00559"/>
    </source>
</evidence>
<comment type="subunit">
    <text evidence="2">Homodimer. Interacts with LigD.</text>
</comment>
<organism evidence="5 6">
    <name type="scientific">Eiseniibacteriota bacterium</name>
    <dbReference type="NCBI Taxonomy" id="2212470"/>
    <lineage>
        <taxon>Bacteria</taxon>
        <taxon>Candidatus Eiseniibacteriota</taxon>
    </lineage>
</organism>
<dbReference type="InterPro" id="IPR016194">
    <property type="entry name" value="SPOC-like_C_dom_sf"/>
</dbReference>
<dbReference type="CDD" id="cd00789">
    <property type="entry name" value="KU_like"/>
    <property type="match status" value="1"/>
</dbReference>
<dbReference type="InterPro" id="IPR009187">
    <property type="entry name" value="Prok_Ku"/>
</dbReference>
<keyword evidence="2" id="KW-0233">DNA recombination</keyword>
<keyword evidence="1 2" id="KW-0238">DNA-binding</keyword>
<name>A0A538SJT9_UNCEI</name>
<comment type="similarity">
    <text evidence="2">Belongs to the prokaryotic Ku family.</text>
</comment>
<dbReference type="PANTHER" id="PTHR41251">
    <property type="entry name" value="NON-HOMOLOGOUS END JOINING PROTEIN KU"/>
    <property type="match status" value="1"/>
</dbReference>
<sequence length="302" mass="33258">MAPPHSIGSATISFGLVSIPVKLFSTGQPAESISFRMVHKKCGTPLKQQYICPKDAVTVERDDIVKGYEYVKDQYVLFTPEEIKAVEEEATRAIAINEFLPAAKVDSIYYDKPYYLGPDKGAERAYRLLSEAMTQTGVVGLAQYASRGKLYLVMLRPVPGGLVMQQLRYADEVRPFSEVPIPGKAEIKPEELQLALQLMKQNVKEDFPPESYRDLARERMLEIIQKKVDGQEVVIAAGEEPKAQIIDLMQALKASLGVEAGGKPAEAVEAEAPARKPAKPSPRTATKSAEAAEPRARKKASR</sequence>
<dbReference type="InterPro" id="IPR006164">
    <property type="entry name" value="DNA_bd_Ku70/Ku80"/>
</dbReference>
<evidence type="ECO:0000256" key="3">
    <source>
        <dbReference type="SAM" id="MobiDB-lite"/>
    </source>
</evidence>
<dbReference type="Proteomes" id="UP000320184">
    <property type="component" value="Unassembled WGS sequence"/>
</dbReference>
<dbReference type="AlphaFoldDB" id="A0A538SJT9"/>
<accession>A0A538SJT9</accession>
<evidence type="ECO:0000313" key="5">
    <source>
        <dbReference type="EMBL" id="TMQ51636.1"/>
    </source>
</evidence>
<dbReference type="SMART" id="SM00559">
    <property type="entry name" value="Ku78"/>
    <property type="match status" value="1"/>
</dbReference>
<evidence type="ECO:0000256" key="2">
    <source>
        <dbReference type="HAMAP-Rule" id="MF_01875"/>
    </source>
</evidence>
<gene>
    <name evidence="2" type="primary">ku</name>
    <name evidence="5" type="ORF">E6K73_05330</name>
</gene>
<dbReference type="PIRSF" id="PIRSF006493">
    <property type="entry name" value="Prok_Ku"/>
    <property type="match status" value="1"/>
</dbReference>